<keyword evidence="2" id="KW-1003">Cell membrane</keyword>
<sequence>MDTLIGIINYVVFFAITAGTYGILALGLNIQWGYTGLFNIGIAGFYALGAYAAALVSGPPPSAWDGRIFGGFELPFLAG</sequence>
<dbReference type="GO" id="GO:0005886">
    <property type="term" value="C:plasma membrane"/>
    <property type="evidence" value="ECO:0007669"/>
    <property type="project" value="UniProtKB-SubCell"/>
</dbReference>
<evidence type="ECO:0000256" key="2">
    <source>
        <dbReference type="ARBA" id="ARBA00022475"/>
    </source>
</evidence>
<protein>
    <recommendedName>
        <fullName evidence="8">Branched-chain amino acid ABC transporter permease</fullName>
    </recommendedName>
</protein>
<keyword evidence="3 6" id="KW-0812">Transmembrane</keyword>
<name>X0TLJ2_9ZZZZ</name>
<comment type="caution">
    <text evidence="7">The sequence shown here is derived from an EMBL/GenBank/DDBJ whole genome shotgun (WGS) entry which is preliminary data.</text>
</comment>
<dbReference type="InterPro" id="IPR043428">
    <property type="entry name" value="LivM-like"/>
</dbReference>
<accession>X0TLJ2</accession>
<evidence type="ECO:0000256" key="4">
    <source>
        <dbReference type="ARBA" id="ARBA00022989"/>
    </source>
</evidence>
<keyword evidence="5 6" id="KW-0472">Membrane</keyword>
<evidence type="ECO:0000256" key="1">
    <source>
        <dbReference type="ARBA" id="ARBA00004651"/>
    </source>
</evidence>
<comment type="subcellular location">
    <subcellularLocation>
        <location evidence="1">Cell membrane</location>
        <topology evidence="1">Multi-pass membrane protein</topology>
    </subcellularLocation>
</comment>
<evidence type="ECO:0008006" key="8">
    <source>
        <dbReference type="Google" id="ProtNLM"/>
    </source>
</evidence>
<evidence type="ECO:0000256" key="6">
    <source>
        <dbReference type="SAM" id="Phobius"/>
    </source>
</evidence>
<dbReference type="InterPro" id="IPR001851">
    <property type="entry name" value="ABC_transp_permease"/>
</dbReference>
<evidence type="ECO:0000313" key="7">
    <source>
        <dbReference type="EMBL" id="GAF94114.1"/>
    </source>
</evidence>
<feature type="transmembrane region" description="Helical" evidence="6">
    <location>
        <begin position="36"/>
        <end position="57"/>
    </location>
</feature>
<organism evidence="7">
    <name type="scientific">marine sediment metagenome</name>
    <dbReference type="NCBI Taxonomy" id="412755"/>
    <lineage>
        <taxon>unclassified sequences</taxon>
        <taxon>metagenomes</taxon>
        <taxon>ecological metagenomes</taxon>
    </lineage>
</organism>
<dbReference type="PANTHER" id="PTHR30482">
    <property type="entry name" value="HIGH-AFFINITY BRANCHED-CHAIN AMINO ACID TRANSPORT SYSTEM PERMEASE"/>
    <property type="match status" value="1"/>
</dbReference>
<keyword evidence="4 6" id="KW-1133">Transmembrane helix</keyword>
<evidence type="ECO:0000256" key="3">
    <source>
        <dbReference type="ARBA" id="ARBA00022692"/>
    </source>
</evidence>
<dbReference type="GO" id="GO:0015658">
    <property type="term" value="F:branched-chain amino acid transmembrane transporter activity"/>
    <property type="evidence" value="ECO:0007669"/>
    <property type="project" value="InterPro"/>
</dbReference>
<feature type="transmembrane region" description="Helical" evidence="6">
    <location>
        <begin position="7"/>
        <end position="30"/>
    </location>
</feature>
<dbReference type="PANTHER" id="PTHR30482:SF10">
    <property type="entry name" value="HIGH-AFFINITY BRANCHED-CHAIN AMINO ACID TRANSPORT PROTEIN BRAE"/>
    <property type="match status" value="1"/>
</dbReference>
<proteinExistence type="predicted"/>
<evidence type="ECO:0000256" key="5">
    <source>
        <dbReference type="ARBA" id="ARBA00023136"/>
    </source>
</evidence>
<feature type="non-terminal residue" evidence="7">
    <location>
        <position position="79"/>
    </location>
</feature>
<reference evidence="7" key="1">
    <citation type="journal article" date="2014" name="Front. Microbiol.">
        <title>High frequency of phylogenetically diverse reductive dehalogenase-homologous genes in deep subseafloor sedimentary metagenomes.</title>
        <authorList>
            <person name="Kawai M."/>
            <person name="Futagami T."/>
            <person name="Toyoda A."/>
            <person name="Takaki Y."/>
            <person name="Nishi S."/>
            <person name="Hori S."/>
            <person name="Arai W."/>
            <person name="Tsubouchi T."/>
            <person name="Morono Y."/>
            <person name="Uchiyama I."/>
            <person name="Ito T."/>
            <person name="Fujiyama A."/>
            <person name="Inagaki F."/>
            <person name="Takami H."/>
        </authorList>
    </citation>
    <scope>NUCLEOTIDE SEQUENCE</scope>
    <source>
        <strain evidence="7">Expedition CK06-06</strain>
    </source>
</reference>
<dbReference type="Pfam" id="PF02653">
    <property type="entry name" value="BPD_transp_2"/>
    <property type="match status" value="1"/>
</dbReference>
<dbReference type="EMBL" id="BARS01013169">
    <property type="protein sequence ID" value="GAF94114.1"/>
    <property type="molecule type" value="Genomic_DNA"/>
</dbReference>
<dbReference type="AlphaFoldDB" id="X0TLJ2"/>
<gene>
    <name evidence="7" type="ORF">S01H1_23040</name>
</gene>